<dbReference type="Proteomes" id="UP000814033">
    <property type="component" value="Unassembled WGS sequence"/>
</dbReference>
<gene>
    <name evidence="1" type="ORF">FA95DRAFT_1558081</name>
</gene>
<reference evidence="1" key="1">
    <citation type="submission" date="2021-02" db="EMBL/GenBank/DDBJ databases">
        <authorList>
            <consortium name="DOE Joint Genome Institute"/>
            <person name="Ahrendt S."/>
            <person name="Looney B.P."/>
            <person name="Miyauchi S."/>
            <person name="Morin E."/>
            <person name="Drula E."/>
            <person name="Courty P.E."/>
            <person name="Chicoki N."/>
            <person name="Fauchery L."/>
            <person name="Kohler A."/>
            <person name="Kuo A."/>
            <person name="Labutti K."/>
            <person name="Pangilinan J."/>
            <person name="Lipzen A."/>
            <person name="Riley R."/>
            <person name="Andreopoulos W."/>
            <person name="He G."/>
            <person name="Johnson J."/>
            <person name="Barry K.W."/>
            <person name="Grigoriev I.V."/>
            <person name="Nagy L."/>
            <person name="Hibbett D."/>
            <person name="Henrissat B."/>
            <person name="Matheny P.B."/>
            <person name="Labbe J."/>
            <person name="Martin F."/>
        </authorList>
    </citation>
    <scope>NUCLEOTIDE SEQUENCE</scope>
    <source>
        <strain evidence="1">FP105234-sp</strain>
    </source>
</reference>
<proteinExistence type="predicted"/>
<evidence type="ECO:0000313" key="1">
    <source>
        <dbReference type="EMBL" id="KAI0048426.1"/>
    </source>
</evidence>
<protein>
    <submittedName>
        <fullName evidence="1">Uncharacterized protein</fullName>
    </submittedName>
</protein>
<name>A0ACB8RX69_9AGAM</name>
<dbReference type="EMBL" id="MU275887">
    <property type="protein sequence ID" value="KAI0048426.1"/>
    <property type="molecule type" value="Genomic_DNA"/>
</dbReference>
<keyword evidence="2" id="KW-1185">Reference proteome</keyword>
<organism evidence="1 2">
    <name type="scientific">Auriscalpium vulgare</name>
    <dbReference type="NCBI Taxonomy" id="40419"/>
    <lineage>
        <taxon>Eukaryota</taxon>
        <taxon>Fungi</taxon>
        <taxon>Dikarya</taxon>
        <taxon>Basidiomycota</taxon>
        <taxon>Agaricomycotina</taxon>
        <taxon>Agaricomycetes</taxon>
        <taxon>Russulales</taxon>
        <taxon>Auriscalpiaceae</taxon>
        <taxon>Auriscalpium</taxon>
    </lineage>
</organism>
<accession>A0ACB8RX69</accession>
<evidence type="ECO:0000313" key="2">
    <source>
        <dbReference type="Proteomes" id="UP000814033"/>
    </source>
</evidence>
<comment type="caution">
    <text evidence="1">The sequence shown here is derived from an EMBL/GenBank/DDBJ whole genome shotgun (WGS) entry which is preliminary data.</text>
</comment>
<reference evidence="1" key="2">
    <citation type="journal article" date="2022" name="New Phytol.">
        <title>Evolutionary transition to the ectomycorrhizal habit in the genomes of a hyperdiverse lineage of mushroom-forming fungi.</title>
        <authorList>
            <person name="Looney B."/>
            <person name="Miyauchi S."/>
            <person name="Morin E."/>
            <person name="Drula E."/>
            <person name="Courty P.E."/>
            <person name="Kohler A."/>
            <person name="Kuo A."/>
            <person name="LaButti K."/>
            <person name="Pangilinan J."/>
            <person name="Lipzen A."/>
            <person name="Riley R."/>
            <person name="Andreopoulos W."/>
            <person name="He G."/>
            <person name="Johnson J."/>
            <person name="Nolan M."/>
            <person name="Tritt A."/>
            <person name="Barry K.W."/>
            <person name="Grigoriev I.V."/>
            <person name="Nagy L.G."/>
            <person name="Hibbett D."/>
            <person name="Henrissat B."/>
            <person name="Matheny P.B."/>
            <person name="Labbe J."/>
            <person name="Martin F.M."/>
        </authorList>
    </citation>
    <scope>NUCLEOTIDE SEQUENCE</scope>
    <source>
        <strain evidence="1">FP105234-sp</strain>
    </source>
</reference>
<sequence>MGNTRSRPYVYSPVDNLLSWTETLKDDWSTKQSIILMPKDVPPFRDGSPTIAHTPTKASISRAESRERKRHQMCVARDDAALLALANKHPDLSAVDPAVLAQALFHAIGIHTDRRTEWRPPADFVIYLELTEDRARHSPERTLPAESLAAAAYHFLARRAAEKTIETHWRVPGFGTNRPADLVSSSISDRDRLGNYRRLYELVDIYPSLHNADATKLASALYRALDLPRGQQPSPEFVIFFEFIDGQRYNLGYVYKRTRPAKSLASAAYYFLMNLATKRDEKRWKRRYPDDKLMQQPLLRALDEYPDLSLAPTKFLAQALYIAIGLNTAARPAIAQVREAINAEFRDDQRNHNPNRALEATSLVEATYNYLHRRILGTWYTEVLPEF</sequence>